<dbReference type="Pfam" id="PF03771">
    <property type="entry name" value="SPDY"/>
    <property type="match status" value="2"/>
</dbReference>
<dbReference type="InterPro" id="IPR005523">
    <property type="entry name" value="DUF317_SPDY"/>
</dbReference>
<evidence type="ECO:0000256" key="1">
    <source>
        <dbReference type="SAM" id="MobiDB-lite"/>
    </source>
</evidence>
<feature type="domain" description="DUF317" evidence="2">
    <location>
        <begin position="151"/>
        <end position="213"/>
    </location>
</feature>
<feature type="compositionally biased region" description="Low complexity" evidence="1">
    <location>
        <begin position="237"/>
        <end position="258"/>
    </location>
</feature>
<proteinExistence type="predicted"/>
<accession>A0A1J7C2P8</accession>
<comment type="caution">
    <text evidence="3">The sequence shown here is derived from an EMBL/GenBank/DDBJ whole genome shotgun (WGS) entry which is preliminary data.</text>
</comment>
<dbReference type="Proteomes" id="UP000243342">
    <property type="component" value="Unassembled WGS sequence"/>
</dbReference>
<dbReference type="OrthoDB" id="3865735at2"/>
<organism evidence="3 4">
    <name type="scientific">Mangrovactinospora gilvigrisea</name>
    <dbReference type="NCBI Taxonomy" id="1428644"/>
    <lineage>
        <taxon>Bacteria</taxon>
        <taxon>Bacillati</taxon>
        <taxon>Actinomycetota</taxon>
        <taxon>Actinomycetes</taxon>
        <taxon>Kitasatosporales</taxon>
        <taxon>Streptomycetaceae</taxon>
        <taxon>Mangrovactinospora</taxon>
    </lineage>
</organism>
<evidence type="ECO:0000313" key="4">
    <source>
        <dbReference type="Proteomes" id="UP000243342"/>
    </source>
</evidence>
<protein>
    <recommendedName>
        <fullName evidence="2">DUF317 domain-containing protein</fullName>
    </recommendedName>
</protein>
<feature type="region of interest" description="Disordered" evidence="1">
    <location>
        <begin position="237"/>
        <end position="274"/>
    </location>
</feature>
<evidence type="ECO:0000259" key="2">
    <source>
        <dbReference type="Pfam" id="PF03771"/>
    </source>
</evidence>
<gene>
    <name evidence="3" type="ORF">BIV57_19175</name>
</gene>
<dbReference type="RefSeq" id="WP_071658150.1">
    <property type="nucleotide sequence ID" value="NZ_MLCF01000127.1"/>
</dbReference>
<dbReference type="EMBL" id="MLCF01000127">
    <property type="protein sequence ID" value="OIV35844.1"/>
    <property type="molecule type" value="Genomic_DNA"/>
</dbReference>
<dbReference type="AlphaFoldDB" id="A0A1J7C2P8"/>
<sequence>MPDHSVLVAPRYLAGAINDPQQPLNPLLAAAWPSHDDEVGNLHLTSPDARIRVGYVPEPGTLASLWQPVDLWHITAHDHPYESPKWTARFTADVPEEIVAALTQVLAEQYARADDRLLRPLGGKQDAVAPLIDAGWTMHGTPGTDRQLDLTAPDGLAALHADTNGRTDAWVVTVRSDRAVDLTGAGWSARFSQAIPPQLLAAITGAVVDRAPVRRTEHQIPLAFRGAAHLTPAASNNAAAAAAATSPHLSSQASAAAEPNPPTPEATPTRSHRR</sequence>
<reference evidence="3 4" key="1">
    <citation type="submission" date="2016-10" db="EMBL/GenBank/DDBJ databases">
        <title>Genome sequence of Streptomyces gilvigriseus MUSC 26.</title>
        <authorList>
            <person name="Lee L.-H."/>
            <person name="Ser H.-L."/>
        </authorList>
    </citation>
    <scope>NUCLEOTIDE SEQUENCE [LARGE SCALE GENOMIC DNA]</scope>
    <source>
        <strain evidence="3 4">MUSC 26</strain>
    </source>
</reference>
<name>A0A1J7C2P8_9ACTN</name>
<dbReference type="STRING" id="1428644.BIV57_19175"/>
<keyword evidence="4" id="KW-1185">Reference proteome</keyword>
<feature type="domain" description="DUF317" evidence="2">
    <location>
        <begin position="45"/>
        <end position="110"/>
    </location>
</feature>
<evidence type="ECO:0000313" key="3">
    <source>
        <dbReference type="EMBL" id="OIV35844.1"/>
    </source>
</evidence>